<evidence type="ECO:0000313" key="11">
    <source>
        <dbReference type="Proteomes" id="UP000030512"/>
    </source>
</evidence>
<evidence type="ECO:0000256" key="3">
    <source>
        <dbReference type="ARBA" id="ARBA00008145"/>
    </source>
</evidence>
<dbReference type="Pfam" id="PF05724">
    <property type="entry name" value="TPMT"/>
    <property type="match status" value="1"/>
</dbReference>
<organism evidence="10 11">
    <name type="scientific">Methylomonas denitrificans</name>
    <dbReference type="NCBI Taxonomy" id="1538553"/>
    <lineage>
        <taxon>Bacteria</taxon>
        <taxon>Pseudomonadati</taxon>
        <taxon>Pseudomonadota</taxon>
        <taxon>Gammaproteobacteria</taxon>
        <taxon>Methylococcales</taxon>
        <taxon>Methylococcaceae</taxon>
        <taxon>Methylomonas</taxon>
    </lineage>
</organism>
<dbReference type="PANTHER" id="PTHR10259:SF11">
    <property type="entry name" value="THIOPURINE S-METHYLTRANSFERASE"/>
    <property type="match status" value="1"/>
</dbReference>
<dbReference type="GO" id="GO:0005737">
    <property type="term" value="C:cytoplasm"/>
    <property type="evidence" value="ECO:0007669"/>
    <property type="project" value="UniProtKB-SubCell"/>
</dbReference>
<evidence type="ECO:0000313" key="10">
    <source>
        <dbReference type="EMBL" id="AMK78485.1"/>
    </source>
</evidence>
<dbReference type="RefSeq" id="WP_036274224.1">
    <property type="nucleotide sequence ID" value="NZ_CP014476.1"/>
</dbReference>
<comment type="similarity">
    <text evidence="3 9">Belongs to the class I-like SAM-binding methyltransferase superfamily. TPMT family.</text>
</comment>
<keyword evidence="8 9" id="KW-0949">S-adenosyl-L-methionine</keyword>
<evidence type="ECO:0000256" key="4">
    <source>
        <dbReference type="ARBA" id="ARBA00011905"/>
    </source>
</evidence>
<dbReference type="STRING" id="1538553.JT25_018650"/>
<accession>A0A126T8S3</accession>
<feature type="binding site" evidence="9">
    <location>
        <position position="126"/>
    </location>
    <ligand>
        <name>S-adenosyl-L-methionine</name>
        <dbReference type="ChEBI" id="CHEBI:59789"/>
    </ligand>
</feature>
<evidence type="ECO:0000256" key="1">
    <source>
        <dbReference type="ARBA" id="ARBA00000903"/>
    </source>
</evidence>
<proteinExistence type="inferred from homology"/>
<comment type="catalytic activity">
    <reaction evidence="1 9">
        <text>S-adenosyl-L-methionine + a thiopurine = S-adenosyl-L-homocysteine + a thiopurine S-methylether.</text>
        <dbReference type="EC" id="2.1.1.67"/>
    </reaction>
</comment>
<evidence type="ECO:0000256" key="5">
    <source>
        <dbReference type="ARBA" id="ARBA00022490"/>
    </source>
</evidence>
<sequence length="225" mass="25354">MTGRDNALWLQFWRDRRTDFHQIAVNSLLAQFWPSLNMAHGSRVFVPLCGKSLDMLWLAEQGHQVIGVELSEVAVKAFFKENRLRPVRRRLGKFTLWRSGRLSILCGDYFALTAAELGQIDTVYDRAALTALPEDIRGQYVSQLRRIVPDTATILLLTAEDLELEPVSDETDDVSDEVIALYGKDFVIELSHVQRIDEADSQAFAAGEAGLYKVFHLSSKTPSQA</sequence>
<dbReference type="InterPro" id="IPR008854">
    <property type="entry name" value="TPMT"/>
</dbReference>
<dbReference type="PANTHER" id="PTHR10259">
    <property type="entry name" value="THIOPURINE S-METHYLTRANSFERASE"/>
    <property type="match status" value="1"/>
</dbReference>
<dbReference type="GO" id="GO:0032259">
    <property type="term" value="P:methylation"/>
    <property type="evidence" value="ECO:0007669"/>
    <property type="project" value="UniProtKB-KW"/>
</dbReference>
<evidence type="ECO:0000256" key="2">
    <source>
        <dbReference type="ARBA" id="ARBA00004496"/>
    </source>
</evidence>
<protein>
    <recommendedName>
        <fullName evidence="4 9">Thiopurine S-methyltransferase</fullName>
        <ecNumber evidence="4 9">2.1.1.67</ecNumber>
    </recommendedName>
    <alternativeName>
        <fullName evidence="9">Thiopurine methyltransferase</fullName>
    </alternativeName>
</protein>
<keyword evidence="5 9" id="KW-0963">Cytoplasm</keyword>
<keyword evidence="11" id="KW-1185">Reference proteome</keyword>
<dbReference type="InterPro" id="IPR025835">
    <property type="entry name" value="Thiopurine_S-MeTrfase"/>
</dbReference>
<feature type="binding site" evidence="9">
    <location>
        <position position="69"/>
    </location>
    <ligand>
        <name>S-adenosyl-L-methionine</name>
        <dbReference type="ChEBI" id="CHEBI:59789"/>
    </ligand>
</feature>
<dbReference type="EMBL" id="CP014476">
    <property type="protein sequence ID" value="AMK78485.1"/>
    <property type="molecule type" value="Genomic_DNA"/>
</dbReference>
<evidence type="ECO:0000256" key="7">
    <source>
        <dbReference type="ARBA" id="ARBA00022679"/>
    </source>
</evidence>
<keyword evidence="7 9" id="KW-0808">Transferase</keyword>
<dbReference type="InterPro" id="IPR029063">
    <property type="entry name" value="SAM-dependent_MTases_sf"/>
</dbReference>
<name>A0A126T8S3_9GAMM</name>
<dbReference type="FunFam" id="3.40.50.150:FF:000101">
    <property type="entry name" value="Thiopurine S-methyltransferase"/>
    <property type="match status" value="1"/>
</dbReference>
<reference evidence="10 11" key="1">
    <citation type="journal article" date="2015" name="Environ. Microbiol.">
        <title>Methane oxidation coupled to nitrate reduction under hypoxia by the Gammaproteobacterium Methylomonas denitrificans, sp. nov. type strain FJG1.</title>
        <authorList>
            <person name="Kits K.D."/>
            <person name="Klotz M.G."/>
            <person name="Stein L.Y."/>
        </authorList>
    </citation>
    <scope>NUCLEOTIDE SEQUENCE [LARGE SCALE GENOMIC DNA]</scope>
    <source>
        <strain evidence="10 11">FJG1</strain>
    </source>
</reference>
<dbReference type="Gene3D" id="3.40.50.150">
    <property type="entry name" value="Vaccinia Virus protein VP39"/>
    <property type="match status" value="1"/>
</dbReference>
<dbReference type="EC" id="2.1.1.67" evidence="4 9"/>
<dbReference type="PIRSF" id="PIRSF023956">
    <property type="entry name" value="Thiopurine_S-methyltransferase"/>
    <property type="match status" value="1"/>
</dbReference>
<feature type="binding site" evidence="9">
    <location>
        <position position="48"/>
    </location>
    <ligand>
        <name>S-adenosyl-L-methionine</name>
        <dbReference type="ChEBI" id="CHEBI:59789"/>
    </ligand>
</feature>
<dbReference type="OrthoDB" id="9778208at2"/>
<dbReference type="PROSITE" id="PS51585">
    <property type="entry name" value="SAM_MT_TPMT"/>
    <property type="match status" value="1"/>
</dbReference>
<dbReference type="SUPFAM" id="SSF53335">
    <property type="entry name" value="S-adenosyl-L-methionine-dependent methyltransferases"/>
    <property type="match status" value="1"/>
</dbReference>
<dbReference type="Proteomes" id="UP000030512">
    <property type="component" value="Chromosome"/>
</dbReference>
<evidence type="ECO:0000256" key="9">
    <source>
        <dbReference type="HAMAP-Rule" id="MF_00812"/>
    </source>
</evidence>
<dbReference type="NCBIfam" id="NF009732">
    <property type="entry name" value="PRK13255.1"/>
    <property type="match status" value="1"/>
</dbReference>
<gene>
    <name evidence="9" type="primary">tpm</name>
    <name evidence="10" type="ORF">JT25_018650</name>
</gene>
<comment type="subcellular location">
    <subcellularLocation>
        <location evidence="2 9">Cytoplasm</location>
    </subcellularLocation>
</comment>
<dbReference type="AlphaFoldDB" id="A0A126T8S3"/>
<dbReference type="KEGG" id="mdn:JT25_018650"/>
<keyword evidence="6 9" id="KW-0489">Methyltransferase</keyword>
<feature type="binding site" evidence="9">
    <location>
        <position position="13"/>
    </location>
    <ligand>
        <name>S-adenosyl-L-methionine</name>
        <dbReference type="ChEBI" id="CHEBI:59789"/>
    </ligand>
</feature>
<dbReference type="GO" id="GO:0008119">
    <property type="term" value="F:thiopurine S-methyltransferase activity"/>
    <property type="evidence" value="ECO:0007669"/>
    <property type="project" value="UniProtKB-UniRule"/>
</dbReference>
<evidence type="ECO:0000256" key="6">
    <source>
        <dbReference type="ARBA" id="ARBA00022603"/>
    </source>
</evidence>
<dbReference type="CDD" id="cd02440">
    <property type="entry name" value="AdoMet_MTases"/>
    <property type="match status" value="1"/>
</dbReference>
<dbReference type="HAMAP" id="MF_00812">
    <property type="entry name" value="Thiopur_methtran"/>
    <property type="match status" value="1"/>
</dbReference>
<evidence type="ECO:0000256" key="8">
    <source>
        <dbReference type="ARBA" id="ARBA00022691"/>
    </source>
</evidence>